<sequence>MDIERAMKIDTSSFHSMDLKTMKTELMTLFGNACTAGEKVSQALHERSPKLHKEIRLDYDPNTGRHFFKAVTSILTGDVILIEKALVSQLVTHKSRNACHHCTKYCEALIPCEYCPLLTYCSEECRKEAFNEYHQFECGLHDLSVIDQCAIKLLVKLTKNACYVKNAVKYCEELKNISETSTRELWNMEKLIVDNFMSILDLSTSMENVMAYPMRKHRISVALAMLLRKQIPNYIQDNLVDVLGLVNLICRASYIADTYHFQDDISCIKREHIMAENIFRLLSFTTHSCCANTVHTIEKDNVIVLRAAKDIKQDENITFNFLTTRSCYKGFLERDVLWKQRTGRACECEVCCLKYDFDSKIKKKLDIPEEVRKHLQENPTNVEYLWELLKIINNHISEPCIEAEVIKYAISDAYRGIEEPVSILNLLA</sequence>
<evidence type="ECO:0000256" key="12">
    <source>
        <dbReference type="ARBA" id="ARBA00093423"/>
    </source>
</evidence>
<keyword evidence="7" id="KW-0479">Metal-binding</keyword>
<keyword evidence="8 15" id="KW-0863">Zinc-finger</keyword>
<keyword evidence="18" id="KW-1185">Reference proteome</keyword>
<keyword evidence="6" id="KW-0949">S-adenosyl-L-methionine</keyword>
<evidence type="ECO:0000313" key="17">
    <source>
        <dbReference type="EMBL" id="OAD54696.1"/>
    </source>
</evidence>
<dbReference type="Gene3D" id="2.170.270.10">
    <property type="entry name" value="SET domain"/>
    <property type="match status" value="1"/>
</dbReference>
<dbReference type="GO" id="GO:0005634">
    <property type="term" value="C:nucleus"/>
    <property type="evidence" value="ECO:0007669"/>
    <property type="project" value="UniProtKB-SubCell"/>
</dbReference>
<organism evidence="17 18">
    <name type="scientific">Eufriesea mexicana</name>
    <dbReference type="NCBI Taxonomy" id="516756"/>
    <lineage>
        <taxon>Eukaryota</taxon>
        <taxon>Metazoa</taxon>
        <taxon>Ecdysozoa</taxon>
        <taxon>Arthropoda</taxon>
        <taxon>Hexapoda</taxon>
        <taxon>Insecta</taxon>
        <taxon>Pterygota</taxon>
        <taxon>Neoptera</taxon>
        <taxon>Endopterygota</taxon>
        <taxon>Hymenoptera</taxon>
        <taxon>Apocrita</taxon>
        <taxon>Aculeata</taxon>
        <taxon>Apoidea</taxon>
        <taxon>Anthophila</taxon>
        <taxon>Apidae</taxon>
        <taxon>Eufriesea</taxon>
    </lineage>
</organism>
<dbReference type="GO" id="GO:0008170">
    <property type="term" value="F:N-methyltransferase activity"/>
    <property type="evidence" value="ECO:0007669"/>
    <property type="project" value="UniProtKB-ARBA"/>
</dbReference>
<dbReference type="InterPro" id="IPR052097">
    <property type="entry name" value="SET-MYND_domain_protein"/>
</dbReference>
<dbReference type="AlphaFoldDB" id="A0A310SKE9"/>
<dbReference type="InterPro" id="IPR044421">
    <property type="entry name" value="SMYD4_SET"/>
</dbReference>
<name>A0A310SKE9_9HYME</name>
<gene>
    <name evidence="17" type="ORF">WN48_06260</name>
</gene>
<evidence type="ECO:0000256" key="11">
    <source>
        <dbReference type="ARBA" id="ARBA00048985"/>
    </source>
</evidence>
<evidence type="ECO:0000256" key="13">
    <source>
        <dbReference type="ARBA" id="ARBA00093635"/>
    </source>
</evidence>
<dbReference type="GO" id="GO:0042826">
    <property type="term" value="F:histone deacetylase binding"/>
    <property type="evidence" value="ECO:0007669"/>
    <property type="project" value="TreeGrafter"/>
</dbReference>
<dbReference type="GO" id="GO:0008757">
    <property type="term" value="F:S-adenosylmethionine-dependent methyltransferase activity"/>
    <property type="evidence" value="ECO:0007669"/>
    <property type="project" value="UniProtKB-ARBA"/>
</dbReference>
<evidence type="ECO:0000256" key="7">
    <source>
        <dbReference type="ARBA" id="ARBA00022723"/>
    </source>
</evidence>
<dbReference type="PANTHER" id="PTHR46165:SF2">
    <property type="entry name" value="SET AND MYND DOMAIN-CONTAINING PROTEIN 4"/>
    <property type="match status" value="1"/>
</dbReference>
<evidence type="ECO:0000256" key="15">
    <source>
        <dbReference type="PROSITE-ProRule" id="PRU00134"/>
    </source>
</evidence>
<evidence type="ECO:0000256" key="1">
    <source>
        <dbReference type="ARBA" id="ARBA00004123"/>
    </source>
</evidence>
<feature type="domain" description="MYND-type" evidence="16">
    <location>
        <begin position="99"/>
        <end position="138"/>
    </location>
</feature>
<dbReference type="SUPFAM" id="SSF82199">
    <property type="entry name" value="SET domain"/>
    <property type="match status" value="1"/>
</dbReference>
<protein>
    <recommendedName>
        <fullName evidence="13">Protein-lysine N-methyltransferase SMYD4</fullName>
    </recommendedName>
    <alternativeName>
        <fullName evidence="14">SET and MYND domain-containing protein 4</fullName>
    </alternativeName>
</protein>
<evidence type="ECO:0000256" key="5">
    <source>
        <dbReference type="ARBA" id="ARBA00022679"/>
    </source>
</evidence>
<evidence type="ECO:0000256" key="2">
    <source>
        <dbReference type="ARBA" id="ARBA00004496"/>
    </source>
</evidence>
<dbReference type="InterPro" id="IPR046341">
    <property type="entry name" value="SET_dom_sf"/>
</dbReference>
<dbReference type="PROSITE" id="PS50865">
    <property type="entry name" value="ZF_MYND_2"/>
    <property type="match status" value="1"/>
</dbReference>
<keyword evidence="5" id="KW-0808">Transferase</keyword>
<dbReference type="GO" id="GO:0008270">
    <property type="term" value="F:zinc ion binding"/>
    <property type="evidence" value="ECO:0007669"/>
    <property type="project" value="UniProtKB-KW"/>
</dbReference>
<dbReference type="InterPro" id="IPR002893">
    <property type="entry name" value="Znf_MYND"/>
</dbReference>
<proteinExistence type="predicted"/>
<evidence type="ECO:0000256" key="3">
    <source>
        <dbReference type="ARBA" id="ARBA00022490"/>
    </source>
</evidence>
<dbReference type="GO" id="GO:0032259">
    <property type="term" value="P:methylation"/>
    <property type="evidence" value="ECO:0007669"/>
    <property type="project" value="UniProtKB-KW"/>
</dbReference>
<evidence type="ECO:0000256" key="10">
    <source>
        <dbReference type="ARBA" id="ARBA00023242"/>
    </source>
</evidence>
<dbReference type="Gene3D" id="6.10.140.2220">
    <property type="match status" value="1"/>
</dbReference>
<reference evidence="17 18" key="1">
    <citation type="submission" date="2015-07" db="EMBL/GenBank/DDBJ databases">
        <title>The genome of Eufriesea mexicana.</title>
        <authorList>
            <person name="Pan H."/>
            <person name="Kapheim K."/>
        </authorList>
    </citation>
    <scope>NUCLEOTIDE SEQUENCE [LARGE SCALE GENOMIC DNA]</scope>
    <source>
        <strain evidence="17">0111107269</strain>
        <tissue evidence="17">Whole body</tissue>
    </source>
</reference>
<keyword evidence="10" id="KW-0539">Nucleus</keyword>
<evidence type="ECO:0000256" key="9">
    <source>
        <dbReference type="ARBA" id="ARBA00022833"/>
    </source>
</evidence>
<keyword evidence="9" id="KW-0862">Zinc</keyword>
<evidence type="ECO:0000313" key="18">
    <source>
        <dbReference type="Proteomes" id="UP000250275"/>
    </source>
</evidence>
<comment type="catalytic activity">
    <reaction evidence="11">
        <text>L-lysyl-[protein] + S-adenosyl-L-methionine = N(6)-methyl-L-lysyl-[protein] + S-adenosyl-L-homocysteine + H(+)</text>
        <dbReference type="Rhea" id="RHEA:51736"/>
        <dbReference type="Rhea" id="RHEA-COMP:9752"/>
        <dbReference type="Rhea" id="RHEA-COMP:13053"/>
        <dbReference type="ChEBI" id="CHEBI:15378"/>
        <dbReference type="ChEBI" id="CHEBI:29969"/>
        <dbReference type="ChEBI" id="CHEBI:57856"/>
        <dbReference type="ChEBI" id="CHEBI:59789"/>
        <dbReference type="ChEBI" id="CHEBI:61929"/>
    </reaction>
</comment>
<dbReference type="PANTHER" id="PTHR46165">
    <property type="entry name" value="SET AND MYND DOMAIN-CONTAINING PROTEIN 4"/>
    <property type="match status" value="1"/>
</dbReference>
<evidence type="ECO:0000256" key="14">
    <source>
        <dbReference type="ARBA" id="ARBA00093680"/>
    </source>
</evidence>
<dbReference type="PROSITE" id="PS01360">
    <property type="entry name" value="ZF_MYND_1"/>
    <property type="match status" value="1"/>
</dbReference>
<dbReference type="GO" id="GO:0008276">
    <property type="term" value="F:protein methyltransferase activity"/>
    <property type="evidence" value="ECO:0007669"/>
    <property type="project" value="UniProtKB-ARBA"/>
</dbReference>
<dbReference type="OrthoDB" id="7669464at2759"/>
<dbReference type="EMBL" id="KQ763851">
    <property type="protein sequence ID" value="OAD54696.1"/>
    <property type="molecule type" value="Genomic_DNA"/>
</dbReference>
<evidence type="ECO:0000256" key="8">
    <source>
        <dbReference type="ARBA" id="ARBA00022771"/>
    </source>
</evidence>
<keyword evidence="4" id="KW-0489">Methyltransferase</keyword>
<comment type="subcellular location">
    <subcellularLocation>
        <location evidence="2">Cytoplasm</location>
    </subcellularLocation>
    <subcellularLocation>
        <location evidence="1">Nucleus</location>
    </subcellularLocation>
</comment>
<accession>A0A310SKE9</accession>
<dbReference type="SUPFAM" id="SSF144232">
    <property type="entry name" value="HIT/MYND zinc finger-like"/>
    <property type="match status" value="1"/>
</dbReference>
<dbReference type="Gene3D" id="1.10.220.160">
    <property type="match status" value="1"/>
</dbReference>
<keyword evidence="3" id="KW-0963">Cytoplasm</keyword>
<comment type="function">
    <text evidence="12">Protein-lysine N-methyltransferase. Monomethylates PRMT5, modulating its transcriptional activity. May also act as a histone methyltransferase. Plays a critical role in cardiac development. Acts as a key epigenetic regulator of gene expression during cardiac development via its dual activities as a methyltransferase and negative regulator of HDAC1.</text>
</comment>
<dbReference type="Pfam" id="PF00856">
    <property type="entry name" value="SET"/>
    <property type="match status" value="1"/>
</dbReference>
<dbReference type="InterPro" id="IPR001214">
    <property type="entry name" value="SET_dom"/>
</dbReference>
<evidence type="ECO:0000256" key="4">
    <source>
        <dbReference type="ARBA" id="ARBA00022603"/>
    </source>
</evidence>
<dbReference type="Proteomes" id="UP000250275">
    <property type="component" value="Unassembled WGS sequence"/>
</dbReference>
<dbReference type="CDD" id="cd10536">
    <property type="entry name" value="SET_SMYD4"/>
    <property type="match status" value="1"/>
</dbReference>
<dbReference type="GO" id="GO:0005737">
    <property type="term" value="C:cytoplasm"/>
    <property type="evidence" value="ECO:0007669"/>
    <property type="project" value="UniProtKB-SubCell"/>
</dbReference>
<evidence type="ECO:0000256" key="6">
    <source>
        <dbReference type="ARBA" id="ARBA00022691"/>
    </source>
</evidence>
<evidence type="ECO:0000259" key="16">
    <source>
        <dbReference type="PROSITE" id="PS50865"/>
    </source>
</evidence>